<dbReference type="Proteomes" id="UP001146067">
    <property type="component" value="Unassembled WGS sequence"/>
</dbReference>
<reference evidence="1" key="1">
    <citation type="submission" date="2022-12" db="EMBL/GenBank/DDBJ databases">
        <title>Gycomyces niveus sp.nov.,a novel actinomycete isolated from soil in Shouguan.</title>
        <authorList>
            <person name="Yang X."/>
        </authorList>
    </citation>
    <scope>NUCLEOTIDE SEQUENCE</scope>
    <source>
        <strain evidence="1">NEAU-A15</strain>
    </source>
</reference>
<dbReference type="AlphaFoldDB" id="A0A9X3PGL2"/>
<evidence type="ECO:0000313" key="1">
    <source>
        <dbReference type="EMBL" id="MDA1363098.1"/>
    </source>
</evidence>
<comment type="caution">
    <text evidence="1">The sequence shown here is derived from an EMBL/GenBank/DDBJ whole genome shotgun (WGS) entry which is preliminary data.</text>
</comment>
<organism evidence="1 2">
    <name type="scientific">Glycomyces luteolus</name>
    <dbReference type="NCBI Taxonomy" id="2670330"/>
    <lineage>
        <taxon>Bacteria</taxon>
        <taxon>Bacillati</taxon>
        <taxon>Actinomycetota</taxon>
        <taxon>Actinomycetes</taxon>
        <taxon>Glycomycetales</taxon>
        <taxon>Glycomycetaceae</taxon>
        <taxon>Glycomyces</taxon>
    </lineage>
</organism>
<keyword evidence="2" id="KW-1185">Reference proteome</keyword>
<accession>A0A9X3PGL2</accession>
<evidence type="ECO:0000313" key="2">
    <source>
        <dbReference type="Proteomes" id="UP001146067"/>
    </source>
</evidence>
<protein>
    <submittedName>
        <fullName evidence="1">Uncharacterized protein</fullName>
    </submittedName>
</protein>
<sequence>MPAYAPHPGPDELAGADLKHTLADQVITDRAQMERSVRAFFHCVQKLPTRVLSYFQAPHTKYVSSTIEFDCAVLRWSKFLPESVGRIVKERP</sequence>
<proteinExistence type="predicted"/>
<name>A0A9X3PGL2_9ACTN</name>
<gene>
    <name evidence="1" type="ORF">O1R50_26025</name>
</gene>
<dbReference type="EMBL" id="JAPZVP010000040">
    <property type="protein sequence ID" value="MDA1363098.1"/>
    <property type="molecule type" value="Genomic_DNA"/>
</dbReference>
<dbReference type="RefSeq" id="WP_270113189.1">
    <property type="nucleotide sequence ID" value="NZ_JAPZVP010000040.1"/>
</dbReference>